<feature type="domain" description="6-phosphogluconate dehydrogenase NADP-binding" evidence="5">
    <location>
        <begin position="4"/>
        <end position="158"/>
    </location>
</feature>
<dbReference type="Pfam" id="PF03446">
    <property type="entry name" value="NAD_binding_2"/>
    <property type="match status" value="1"/>
</dbReference>
<proteinExistence type="inferred from homology"/>
<keyword evidence="8" id="KW-1185">Reference proteome</keyword>
<dbReference type="SUPFAM" id="SSF48179">
    <property type="entry name" value="6-phosphogluconate dehydrogenase C-terminal domain-like"/>
    <property type="match status" value="1"/>
</dbReference>
<dbReference type="InterPro" id="IPR013328">
    <property type="entry name" value="6PGD_dom2"/>
</dbReference>
<evidence type="ECO:0000259" key="5">
    <source>
        <dbReference type="Pfam" id="PF03446"/>
    </source>
</evidence>
<dbReference type="RefSeq" id="WP_126802350.1">
    <property type="nucleotide sequence ID" value="NZ_PIPL01000001.1"/>
</dbReference>
<dbReference type="Gene3D" id="3.40.50.720">
    <property type="entry name" value="NAD(P)-binding Rossmann-like Domain"/>
    <property type="match status" value="1"/>
</dbReference>
<evidence type="ECO:0000313" key="8">
    <source>
        <dbReference type="Proteomes" id="UP000288293"/>
    </source>
</evidence>
<comment type="similarity">
    <text evidence="1">Belongs to the HIBADH-related family.</text>
</comment>
<organism evidence="7 8">
    <name type="scientific">Aliidiomarina minuta</name>
    <dbReference type="NCBI Taxonomy" id="880057"/>
    <lineage>
        <taxon>Bacteria</taxon>
        <taxon>Pseudomonadati</taxon>
        <taxon>Pseudomonadota</taxon>
        <taxon>Gammaproteobacteria</taxon>
        <taxon>Alteromonadales</taxon>
        <taxon>Idiomarinaceae</taxon>
        <taxon>Aliidiomarina</taxon>
    </lineage>
</organism>
<dbReference type="GO" id="GO:0050661">
    <property type="term" value="F:NADP binding"/>
    <property type="evidence" value="ECO:0007669"/>
    <property type="project" value="InterPro"/>
</dbReference>
<keyword evidence="3" id="KW-0520">NAD</keyword>
<evidence type="ECO:0000256" key="1">
    <source>
        <dbReference type="ARBA" id="ARBA00009080"/>
    </source>
</evidence>
<dbReference type="GO" id="GO:0016054">
    <property type="term" value="P:organic acid catabolic process"/>
    <property type="evidence" value="ECO:0007669"/>
    <property type="project" value="UniProtKB-ARBA"/>
</dbReference>
<comment type="caution">
    <text evidence="7">The sequence shown here is derived from an EMBL/GenBank/DDBJ whole genome shotgun (WGS) entry which is preliminary data.</text>
</comment>
<dbReference type="PANTHER" id="PTHR43060">
    <property type="entry name" value="3-HYDROXYISOBUTYRATE DEHYDROGENASE-LIKE 1, MITOCHONDRIAL-RELATED"/>
    <property type="match status" value="1"/>
</dbReference>
<feature type="active site" evidence="4">
    <location>
        <position position="173"/>
    </location>
</feature>
<dbReference type="PROSITE" id="PS00895">
    <property type="entry name" value="3_HYDROXYISOBUT_DH"/>
    <property type="match status" value="1"/>
</dbReference>
<name>A0A432W6A5_9GAMM</name>
<dbReference type="EMBL" id="PIPL01000001">
    <property type="protein sequence ID" value="RUO25608.1"/>
    <property type="molecule type" value="Genomic_DNA"/>
</dbReference>
<dbReference type="SUPFAM" id="SSF51735">
    <property type="entry name" value="NAD(P)-binding Rossmann-fold domains"/>
    <property type="match status" value="1"/>
</dbReference>
<gene>
    <name evidence="7" type="ORF">CWE09_02435</name>
</gene>
<evidence type="ECO:0000313" key="7">
    <source>
        <dbReference type="EMBL" id="RUO25608.1"/>
    </source>
</evidence>
<dbReference type="InterPro" id="IPR015815">
    <property type="entry name" value="HIBADH-related"/>
</dbReference>
<accession>A0A432W6A5</accession>
<dbReference type="OrthoDB" id="9786703at2"/>
<dbReference type="InterPro" id="IPR006115">
    <property type="entry name" value="6PGDH_NADP-bd"/>
</dbReference>
<dbReference type="Gene3D" id="1.10.1040.10">
    <property type="entry name" value="N-(1-d-carboxylethyl)-l-norvaline Dehydrogenase, domain 2"/>
    <property type="match status" value="1"/>
</dbReference>
<dbReference type="PANTHER" id="PTHR43060:SF15">
    <property type="entry name" value="3-HYDROXYISOBUTYRATE DEHYDROGENASE-LIKE 1, MITOCHONDRIAL-RELATED"/>
    <property type="match status" value="1"/>
</dbReference>
<keyword evidence="2" id="KW-0560">Oxidoreductase</keyword>
<dbReference type="InterPro" id="IPR002204">
    <property type="entry name" value="3-OH-isobutyrate_DH-rel_CS"/>
</dbReference>
<evidence type="ECO:0000256" key="2">
    <source>
        <dbReference type="ARBA" id="ARBA00023002"/>
    </source>
</evidence>
<dbReference type="Pfam" id="PF14833">
    <property type="entry name" value="NAD_binding_11"/>
    <property type="match status" value="1"/>
</dbReference>
<dbReference type="InterPro" id="IPR008927">
    <property type="entry name" value="6-PGluconate_DH-like_C_sf"/>
</dbReference>
<dbReference type="InterPro" id="IPR036291">
    <property type="entry name" value="NAD(P)-bd_dom_sf"/>
</dbReference>
<sequence>MSIKVAFIGLGVMGYPMAGHLQNAGFDVCVYNRTASKAEAWCDEFAGRAASTPAIAAEDAHAVFVCVGNDDDVRSVVYGDDGVLAGIPEGGVLVDHTTASADLARELGEAAAKQGVKFMDAPVSGGQAGADNAKLTVMLGGDEETLSIIERMLQSYSHHYGLQGPVGSGQLAKMVNQMCIAGVLLGLSEGLAFGKQAGLDPEALIAAISKGSANSWQMENRSHTMWKGEYDFGFAVDWMRKDLNIAMQEGRKQGATMPGSALIDQLYAEVQNMGGNRWDTSSLMARLVRDK</sequence>
<evidence type="ECO:0000256" key="4">
    <source>
        <dbReference type="PIRSR" id="PIRSR000103-1"/>
    </source>
</evidence>
<evidence type="ECO:0000259" key="6">
    <source>
        <dbReference type="Pfam" id="PF14833"/>
    </source>
</evidence>
<dbReference type="PIRSF" id="PIRSF000103">
    <property type="entry name" value="HIBADH"/>
    <property type="match status" value="1"/>
</dbReference>
<dbReference type="AlphaFoldDB" id="A0A432W6A5"/>
<dbReference type="Proteomes" id="UP000288293">
    <property type="component" value="Unassembled WGS sequence"/>
</dbReference>
<evidence type="ECO:0000256" key="3">
    <source>
        <dbReference type="ARBA" id="ARBA00023027"/>
    </source>
</evidence>
<feature type="domain" description="3-hydroxyisobutyrate dehydrogenase-like NAD-binding" evidence="6">
    <location>
        <begin position="167"/>
        <end position="284"/>
    </location>
</feature>
<protein>
    <submittedName>
        <fullName evidence="7">Oxidoreductase</fullName>
    </submittedName>
</protein>
<dbReference type="InterPro" id="IPR029154">
    <property type="entry name" value="HIBADH-like_NADP-bd"/>
</dbReference>
<dbReference type="GO" id="GO:0016491">
    <property type="term" value="F:oxidoreductase activity"/>
    <property type="evidence" value="ECO:0007669"/>
    <property type="project" value="UniProtKB-KW"/>
</dbReference>
<reference evidence="7 8" key="1">
    <citation type="journal article" date="2011" name="Front. Microbiol.">
        <title>Genomic signatures of strain selection and enhancement in Bacillus atrophaeus var. globigii, a historical biowarfare simulant.</title>
        <authorList>
            <person name="Gibbons H.S."/>
            <person name="Broomall S.M."/>
            <person name="McNew L.A."/>
            <person name="Daligault H."/>
            <person name="Chapman C."/>
            <person name="Bruce D."/>
            <person name="Karavis M."/>
            <person name="Krepps M."/>
            <person name="McGregor P.A."/>
            <person name="Hong C."/>
            <person name="Park K.H."/>
            <person name="Akmal A."/>
            <person name="Feldman A."/>
            <person name="Lin J.S."/>
            <person name="Chang W.E."/>
            <person name="Higgs B.W."/>
            <person name="Demirev P."/>
            <person name="Lindquist J."/>
            <person name="Liem A."/>
            <person name="Fochler E."/>
            <person name="Read T.D."/>
            <person name="Tapia R."/>
            <person name="Johnson S."/>
            <person name="Bishop-Lilly K.A."/>
            <person name="Detter C."/>
            <person name="Han C."/>
            <person name="Sozhamannan S."/>
            <person name="Rosenzweig C.N."/>
            <person name="Skowronski E.W."/>
        </authorList>
    </citation>
    <scope>NUCLEOTIDE SEQUENCE [LARGE SCALE GENOMIC DNA]</scope>
    <source>
        <strain evidence="7 8">MLST1</strain>
    </source>
</reference>
<dbReference type="GO" id="GO:0051287">
    <property type="term" value="F:NAD binding"/>
    <property type="evidence" value="ECO:0007669"/>
    <property type="project" value="InterPro"/>
</dbReference>